<dbReference type="PANTHER" id="PTHR43477">
    <property type="entry name" value="DIHYDROANTICAPSIN 7-DEHYDROGENASE"/>
    <property type="match status" value="1"/>
</dbReference>
<comment type="caution">
    <text evidence="4">The sequence shown here is derived from an EMBL/GenBank/DDBJ whole genome shotgun (WGS) entry which is preliminary data.</text>
</comment>
<accession>A0ABT8J033</accession>
<proteinExistence type="inferred from homology"/>
<evidence type="ECO:0000313" key="5">
    <source>
        <dbReference type="Proteomes" id="UP001174210"/>
    </source>
</evidence>
<name>A0ABT8J033_9MICO</name>
<dbReference type="EMBL" id="JAROCB010000003">
    <property type="protein sequence ID" value="MDN4597644.1"/>
    <property type="molecule type" value="Genomic_DNA"/>
</dbReference>
<organism evidence="4 5">
    <name type="scientific">Leifsonia virtsii</name>
    <dbReference type="NCBI Taxonomy" id="3035915"/>
    <lineage>
        <taxon>Bacteria</taxon>
        <taxon>Bacillati</taxon>
        <taxon>Actinomycetota</taxon>
        <taxon>Actinomycetes</taxon>
        <taxon>Micrococcales</taxon>
        <taxon>Microbacteriaceae</taxon>
        <taxon>Leifsonia</taxon>
    </lineage>
</organism>
<dbReference type="Pfam" id="PF00106">
    <property type="entry name" value="adh_short"/>
    <property type="match status" value="1"/>
</dbReference>
<evidence type="ECO:0000256" key="1">
    <source>
        <dbReference type="ARBA" id="ARBA00006484"/>
    </source>
</evidence>
<dbReference type="InterPro" id="IPR002347">
    <property type="entry name" value="SDR_fam"/>
</dbReference>
<dbReference type="Proteomes" id="UP001174210">
    <property type="component" value="Unassembled WGS sequence"/>
</dbReference>
<dbReference type="Gene3D" id="3.40.50.720">
    <property type="entry name" value="NAD(P)-binding Rossmann-like Domain"/>
    <property type="match status" value="1"/>
</dbReference>
<comment type="similarity">
    <text evidence="1 3">Belongs to the short-chain dehydrogenases/reductases (SDR) family.</text>
</comment>
<gene>
    <name evidence="4" type="ORF">P5G59_10875</name>
</gene>
<dbReference type="SUPFAM" id="SSF51735">
    <property type="entry name" value="NAD(P)-binding Rossmann-fold domains"/>
    <property type="match status" value="1"/>
</dbReference>
<evidence type="ECO:0000313" key="4">
    <source>
        <dbReference type="EMBL" id="MDN4597644.1"/>
    </source>
</evidence>
<reference evidence="4" key="1">
    <citation type="submission" date="2023-03" db="EMBL/GenBank/DDBJ databases">
        <title>MT1 and MT2 Draft Genomes of Novel Species.</title>
        <authorList>
            <person name="Venkateswaran K."/>
        </authorList>
    </citation>
    <scope>NUCLEOTIDE SEQUENCE</scope>
    <source>
        <strain evidence="4">F6_8S_P_1A</strain>
    </source>
</reference>
<dbReference type="RefSeq" id="WP_301219610.1">
    <property type="nucleotide sequence ID" value="NZ_JAROCB010000003.1"/>
</dbReference>
<sequence length="252" mass="25405">MSSNGTGRFAGKTAIVTGAGSGIGKSTALRLAEEGARVIASDISPERLTALTDEHPDLDIVTVAGDISSEDAIAEVIAATGGRVEALANVAGIMDGFLPPAEVDDATWDRVFLINVTAIMRLTRAVLPLMLEAGSGSIVNVASEAGLRGSTAGAAYTASKHAVIGLTKSTSVFYAPNGVRTNAVAPGAVATNVDGSFKSQLAGERLGPIMQTNVGSVAQPEQLAAAITWLLSDDSANISGVVLASDGGWSAI</sequence>
<dbReference type="PRINTS" id="PR00081">
    <property type="entry name" value="GDHRDH"/>
</dbReference>
<dbReference type="InterPro" id="IPR051122">
    <property type="entry name" value="SDR_DHRS6-like"/>
</dbReference>
<dbReference type="PROSITE" id="PS00061">
    <property type="entry name" value="ADH_SHORT"/>
    <property type="match status" value="1"/>
</dbReference>
<dbReference type="CDD" id="cd05233">
    <property type="entry name" value="SDR_c"/>
    <property type="match status" value="1"/>
</dbReference>
<keyword evidence="5" id="KW-1185">Reference proteome</keyword>
<evidence type="ECO:0000256" key="3">
    <source>
        <dbReference type="RuleBase" id="RU000363"/>
    </source>
</evidence>
<dbReference type="PRINTS" id="PR00080">
    <property type="entry name" value="SDRFAMILY"/>
</dbReference>
<dbReference type="PANTHER" id="PTHR43477:SF1">
    <property type="entry name" value="DIHYDROANTICAPSIN 7-DEHYDROGENASE"/>
    <property type="match status" value="1"/>
</dbReference>
<dbReference type="InterPro" id="IPR036291">
    <property type="entry name" value="NAD(P)-bd_dom_sf"/>
</dbReference>
<keyword evidence="2" id="KW-0560">Oxidoreductase</keyword>
<protein>
    <submittedName>
        <fullName evidence="4">SDR family NAD(P)-dependent oxidoreductase</fullName>
    </submittedName>
</protein>
<dbReference type="InterPro" id="IPR020904">
    <property type="entry name" value="Sc_DH/Rdtase_CS"/>
</dbReference>
<evidence type="ECO:0000256" key="2">
    <source>
        <dbReference type="ARBA" id="ARBA00023002"/>
    </source>
</evidence>